<evidence type="ECO:0000256" key="4">
    <source>
        <dbReference type="ARBA" id="ARBA00044042"/>
    </source>
</evidence>
<evidence type="ECO:0000256" key="2">
    <source>
        <dbReference type="ARBA" id="ARBA00022679"/>
    </source>
</evidence>
<dbReference type="SUPFAM" id="SSF53756">
    <property type="entry name" value="UDP-Glycosyltransferase/glycogen phosphorylase"/>
    <property type="match status" value="1"/>
</dbReference>
<comment type="caution">
    <text evidence="6">The sequence shown here is derived from an EMBL/GenBank/DDBJ whole genome shotgun (WGS) entry which is preliminary data.</text>
</comment>
<keyword evidence="1" id="KW-0328">Glycosyltransferase</keyword>
<evidence type="ECO:0000256" key="5">
    <source>
        <dbReference type="ARBA" id="ARBA00047503"/>
    </source>
</evidence>
<comment type="catalytic activity">
    <reaction evidence="5">
        <text>an L-alpha-D-Hep-(1-&gt;5)-[alpha-Kdo-(2-&gt;4)]-alpha-Kdo-(2-&gt;6)-lipid A + ADP-L-glycero-beta-D-manno-heptose = an L-alpha-D-Hep-(1-&gt;3)-L-alpha-D-Hep-(1-&gt;5)-[alpha-Kdo-(2-&gt;4)]-alpha-Kdo-(2-&gt;6)-lipid A + ADP + H(+)</text>
        <dbReference type="Rhea" id="RHEA:74071"/>
        <dbReference type="ChEBI" id="CHEBI:15378"/>
        <dbReference type="ChEBI" id="CHEBI:61506"/>
        <dbReference type="ChEBI" id="CHEBI:193068"/>
        <dbReference type="ChEBI" id="CHEBI:193069"/>
        <dbReference type="ChEBI" id="CHEBI:456216"/>
        <dbReference type="EC" id="2.4.99.24"/>
    </reaction>
</comment>
<sequence length="341" mass="38943">MKKILFIQTAFLGDAILSVPIVDSLRNKYKKDANIVVLTTPQNKEVFTLNLSIDEIILYDKHGLENDLFSMIRKIKLLKNFNFDIVVTNHPSARTALMSYFSGAKLRIAPSSVSLKYLYTNTINVENYPHQIDKNLALLKLLDFEEKELVRKINLFFSKEDEKLINGVLEAFSVNDNDKKIIVINPLSAWYTKRWPKEYFKELAIMLEQNGYLVLLIGTQKDINVGEYIKSNKKNIVNLMGKTNLKELFAVISKSNLLISNDSAPVHIASAYNIPTIEIYGPTLPEFGFYPLSEKNAIFEIKDLKCRPCGSHGGNSCKKSHFECMMRITPQEVFKTAIEFL</sequence>
<dbReference type="InterPro" id="IPR011910">
    <property type="entry name" value="RfaF"/>
</dbReference>
<keyword evidence="2 6" id="KW-0808">Transferase</keyword>
<dbReference type="PANTHER" id="PTHR30160">
    <property type="entry name" value="TETRAACYLDISACCHARIDE 4'-KINASE-RELATED"/>
    <property type="match status" value="1"/>
</dbReference>
<dbReference type="PANTHER" id="PTHR30160:SF1">
    <property type="entry name" value="LIPOPOLYSACCHARIDE 1,2-N-ACETYLGLUCOSAMINETRANSFERASE-RELATED"/>
    <property type="match status" value="1"/>
</dbReference>
<dbReference type="Gene3D" id="3.40.50.2000">
    <property type="entry name" value="Glycogen Phosphorylase B"/>
    <property type="match status" value="2"/>
</dbReference>
<evidence type="ECO:0000313" key="6">
    <source>
        <dbReference type="EMBL" id="HGA37223.1"/>
    </source>
</evidence>
<accession>A0A832AZM2</accession>
<dbReference type="NCBIfam" id="TIGR02195">
    <property type="entry name" value="heptsyl_trn_II"/>
    <property type="match status" value="1"/>
</dbReference>
<gene>
    <name evidence="6" type="primary">waaF</name>
    <name evidence="6" type="ORF">ENX80_00175</name>
</gene>
<dbReference type="InterPro" id="IPR051199">
    <property type="entry name" value="LPS_LOS_Heptosyltrfase"/>
</dbReference>
<name>A0A832AZM2_DESAE</name>
<dbReference type="EC" id="2.4.99.24" evidence="4"/>
<organism evidence="6">
    <name type="scientific">Desulfurella acetivorans</name>
    <dbReference type="NCBI Taxonomy" id="33002"/>
    <lineage>
        <taxon>Bacteria</taxon>
        <taxon>Pseudomonadati</taxon>
        <taxon>Campylobacterota</taxon>
        <taxon>Desulfurellia</taxon>
        <taxon>Desulfurellales</taxon>
        <taxon>Desulfurellaceae</taxon>
        <taxon>Desulfurella</taxon>
    </lineage>
</organism>
<evidence type="ECO:0000256" key="1">
    <source>
        <dbReference type="ARBA" id="ARBA00022676"/>
    </source>
</evidence>
<dbReference type="AlphaFoldDB" id="A0A832AZM2"/>
<dbReference type="CDD" id="cd03789">
    <property type="entry name" value="GT9_LPS_heptosyltransferase"/>
    <property type="match status" value="1"/>
</dbReference>
<reference evidence="6" key="1">
    <citation type="journal article" date="2020" name="mSystems">
        <title>Genome- and Community-Level Interaction Insights into Carbon Utilization and Element Cycling Functions of Hydrothermarchaeota in Hydrothermal Sediment.</title>
        <authorList>
            <person name="Zhou Z."/>
            <person name="Liu Y."/>
            <person name="Xu W."/>
            <person name="Pan J."/>
            <person name="Luo Z.H."/>
            <person name="Li M."/>
        </authorList>
    </citation>
    <scope>NUCLEOTIDE SEQUENCE [LARGE SCALE GENOMIC DNA]</scope>
    <source>
        <strain evidence="6">SpSt-972</strain>
    </source>
</reference>
<evidence type="ECO:0000256" key="3">
    <source>
        <dbReference type="ARBA" id="ARBA00043995"/>
    </source>
</evidence>
<dbReference type="EMBL" id="DTPL01000010">
    <property type="protein sequence ID" value="HGA37223.1"/>
    <property type="molecule type" value="Genomic_DNA"/>
</dbReference>
<protein>
    <recommendedName>
        <fullName evidence="4">lipopolysaccharide heptosyltransferase II</fullName>
        <ecNumber evidence="4">2.4.99.24</ecNumber>
    </recommendedName>
</protein>
<dbReference type="GO" id="GO:0009244">
    <property type="term" value="P:lipopolysaccharide core region biosynthetic process"/>
    <property type="evidence" value="ECO:0007669"/>
    <property type="project" value="TreeGrafter"/>
</dbReference>
<dbReference type="GO" id="GO:0005829">
    <property type="term" value="C:cytosol"/>
    <property type="evidence" value="ECO:0007669"/>
    <property type="project" value="TreeGrafter"/>
</dbReference>
<comment type="similarity">
    <text evidence="3">Belongs to the glycosyltransferase 9 family.</text>
</comment>
<dbReference type="Pfam" id="PF01075">
    <property type="entry name" value="Glyco_transf_9"/>
    <property type="match status" value="1"/>
</dbReference>
<dbReference type="GO" id="GO:0008713">
    <property type="term" value="F:ADP-heptose-lipopolysaccharide heptosyltransferase activity"/>
    <property type="evidence" value="ECO:0007669"/>
    <property type="project" value="UniProtKB-EC"/>
</dbReference>
<proteinExistence type="inferred from homology"/>
<dbReference type="InterPro" id="IPR002201">
    <property type="entry name" value="Glyco_trans_9"/>
</dbReference>